<accession>K2RNN4</accession>
<evidence type="ECO:0000256" key="1">
    <source>
        <dbReference type="SAM" id="SignalP"/>
    </source>
</evidence>
<protein>
    <submittedName>
        <fullName evidence="2">Uncharacterized protein</fullName>
    </submittedName>
</protein>
<organism evidence="2 3">
    <name type="scientific">Macrophomina phaseolina (strain MS6)</name>
    <name type="common">Charcoal rot fungus</name>
    <dbReference type="NCBI Taxonomy" id="1126212"/>
    <lineage>
        <taxon>Eukaryota</taxon>
        <taxon>Fungi</taxon>
        <taxon>Dikarya</taxon>
        <taxon>Ascomycota</taxon>
        <taxon>Pezizomycotina</taxon>
        <taxon>Dothideomycetes</taxon>
        <taxon>Dothideomycetes incertae sedis</taxon>
        <taxon>Botryosphaeriales</taxon>
        <taxon>Botryosphaeriaceae</taxon>
        <taxon>Macrophomina</taxon>
    </lineage>
</organism>
<dbReference type="InterPro" id="IPR014710">
    <property type="entry name" value="RmlC-like_jellyroll"/>
</dbReference>
<dbReference type="VEuPathDB" id="FungiDB:MPH_08401"/>
<evidence type="ECO:0000313" key="2">
    <source>
        <dbReference type="EMBL" id="EKG14412.1"/>
    </source>
</evidence>
<gene>
    <name evidence="2" type="ORF">MPH_08401</name>
</gene>
<name>K2RNN4_MACPH</name>
<dbReference type="AlphaFoldDB" id="K2RNN4"/>
<sequence length="95" mass="10294">MQSTILTIVSWASAVLGLPHFDNYPPLDFPRWDDIVNETVGSGNWHNGSNLQAPDALAPNFIANNFGPKDLNSEGGRYKVVAPLMPELGFDPAEG</sequence>
<feature type="signal peptide" evidence="1">
    <location>
        <begin position="1"/>
        <end position="17"/>
    </location>
</feature>
<dbReference type="EMBL" id="AHHD01000348">
    <property type="protein sequence ID" value="EKG14412.1"/>
    <property type="molecule type" value="Genomic_DNA"/>
</dbReference>
<dbReference type="STRING" id="1126212.K2RNN4"/>
<keyword evidence="1" id="KW-0732">Signal</keyword>
<evidence type="ECO:0000313" key="3">
    <source>
        <dbReference type="Proteomes" id="UP000007129"/>
    </source>
</evidence>
<dbReference type="Gene3D" id="2.60.120.10">
    <property type="entry name" value="Jelly Rolls"/>
    <property type="match status" value="1"/>
</dbReference>
<dbReference type="HOGENOM" id="CLU_2373179_0_0_1"/>
<dbReference type="Proteomes" id="UP000007129">
    <property type="component" value="Unassembled WGS sequence"/>
</dbReference>
<dbReference type="InParanoid" id="K2RNN4"/>
<proteinExistence type="predicted"/>
<reference evidence="2 3" key="1">
    <citation type="journal article" date="2012" name="BMC Genomics">
        <title>Tools to kill: Genome of one of the most destructive plant pathogenic fungi Macrophomina phaseolina.</title>
        <authorList>
            <person name="Islam M.S."/>
            <person name="Haque M.S."/>
            <person name="Islam M.M."/>
            <person name="Emdad E.M."/>
            <person name="Halim A."/>
            <person name="Hossen Q.M.M."/>
            <person name="Hossain M.Z."/>
            <person name="Ahmed B."/>
            <person name="Rahim S."/>
            <person name="Rahman M.S."/>
            <person name="Alam M.M."/>
            <person name="Hou S."/>
            <person name="Wan X."/>
            <person name="Saito J.A."/>
            <person name="Alam M."/>
        </authorList>
    </citation>
    <scope>NUCLEOTIDE SEQUENCE [LARGE SCALE GENOMIC DNA]</scope>
    <source>
        <strain evidence="2 3">MS6</strain>
    </source>
</reference>
<comment type="caution">
    <text evidence="2">The sequence shown here is derived from an EMBL/GenBank/DDBJ whole genome shotgun (WGS) entry which is preliminary data.</text>
</comment>
<feature type="chain" id="PRO_5003863856" evidence="1">
    <location>
        <begin position="18"/>
        <end position="95"/>
    </location>
</feature>